<dbReference type="InterPro" id="IPR003669">
    <property type="entry name" value="Thymidylate_synthase_ThyX"/>
</dbReference>
<dbReference type="KEGG" id="vg:37618534"/>
<evidence type="ECO:0000313" key="1">
    <source>
        <dbReference type="EMBL" id="AOM63484.1"/>
    </source>
</evidence>
<gene>
    <name evidence="1" type="primary">HaV53_ORF153</name>
</gene>
<proteinExistence type="inferred from homology"/>
<accession>A0A1C9C5C1</accession>
<dbReference type="GO" id="GO:0004799">
    <property type="term" value="F:thymidylate synthase activity"/>
    <property type="evidence" value="ECO:0007669"/>
    <property type="project" value="TreeGrafter"/>
</dbReference>
<dbReference type="GeneID" id="37618534"/>
<dbReference type="Proteomes" id="UP000232488">
    <property type="component" value="Segment"/>
</dbReference>
<dbReference type="Gene3D" id="3.30.1360.170">
    <property type="match status" value="1"/>
</dbReference>
<sequence>MNMQEIKRVLDHGFVRIVDVMGNDRSVVNAARISYSSACDHEEINGEQVEKDRKLINYLMKNRHTSPFEMCEIKFHVKVPIFVARQWLRHRTANVNEISARYTKLPYEFYVPEKENINPQSSNNRQGRDLTRSFSTFLVDSIQGQIKTHSEDSHVMYDDLLYKNISRELARTVLPLNQYTEFYWKIDLHNLLHFLKLRMDGHSQYETRCYANTIAEYVRQWVPMTWEAFETYTLNSVQFSKKEMDVLKKWLNHEEMTQETSGLSKREYRELKEVFEK</sequence>
<dbReference type="PROSITE" id="PS51331">
    <property type="entry name" value="THYX"/>
    <property type="match status" value="1"/>
</dbReference>
<keyword evidence="2" id="KW-1185">Reference proteome</keyword>
<organism evidence="1 2">
    <name type="scientific">Heterosigma akashiwo virus 01</name>
    <name type="common">HaV01</name>
    <dbReference type="NCBI Taxonomy" id="97195"/>
    <lineage>
        <taxon>Viruses</taxon>
        <taxon>Varidnaviria</taxon>
        <taxon>Bamfordvirae</taxon>
        <taxon>Nucleocytoviricota</taxon>
        <taxon>Megaviricetes</taxon>
        <taxon>Algavirales</taxon>
        <taxon>Phycodnaviridae</taxon>
        <taxon>Raphidovirus</taxon>
        <taxon>Raphidovirus japonicum</taxon>
    </lineage>
</organism>
<dbReference type="PANTHER" id="PTHR34934">
    <property type="entry name" value="FLAVIN-DEPENDENT THYMIDYLATE SYNTHASE"/>
    <property type="match status" value="1"/>
</dbReference>
<dbReference type="EMBL" id="KX008963">
    <property type="protein sequence ID" value="AOM63484.1"/>
    <property type="molecule type" value="Genomic_DNA"/>
</dbReference>
<dbReference type="NCBIfam" id="TIGR02170">
    <property type="entry name" value="thyX"/>
    <property type="match status" value="1"/>
</dbReference>
<dbReference type="Pfam" id="PF02511">
    <property type="entry name" value="Thy1"/>
    <property type="match status" value="1"/>
</dbReference>
<name>A0A1C9C5C1_HAV01</name>
<dbReference type="InterPro" id="IPR036098">
    <property type="entry name" value="Thymidylate_synthase_ThyX_sf"/>
</dbReference>
<organismHost>
    <name type="scientific">Heterosigma akashiwo</name>
    <name type="common">Chromophytic alga</name>
    <name type="synonym">Heterosigma carterae</name>
    <dbReference type="NCBI Taxonomy" id="2829"/>
</organismHost>
<dbReference type="GO" id="GO:0070402">
    <property type="term" value="F:NADPH binding"/>
    <property type="evidence" value="ECO:0007669"/>
    <property type="project" value="TreeGrafter"/>
</dbReference>
<dbReference type="HAMAP" id="MF_01408">
    <property type="entry name" value="ThyX"/>
    <property type="match status" value="1"/>
</dbReference>
<dbReference type="CDD" id="cd20175">
    <property type="entry name" value="ThyX"/>
    <property type="match status" value="1"/>
</dbReference>
<evidence type="ECO:0000313" key="2">
    <source>
        <dbReference type="Proteomes" id="UP000232488"/>
    </source>
</evidence>
<dbReference type="GO" id="GO:0050660">
    <property type="term" value="F:flavin adenine dinucleotide binding"/>
    <property type="evidence" value="ECO:0007669"/>
    <property type="project" value="InterPro"/>
</dbReference>
<dbReference type="GO" id="GO:0006231">
    <property type="term" value="P:dTMP biosynthetic process"/>
    <property type="evidence" value="ECO:0007669"/>
    <property type="project" value="InterPro"/>
</dbReference>
<dbReference type="SUPFAM" id="SSF69796">
    <property type="entry name" value="Thymidylate synthase-complementing protein Thy1"/>
    <property type="match status" value="1"/>
</dbReference>
<reference evidence="1 2" key="1">
    <citation type="submission" date="2016-03" db="EMBL/GenBank/DDBJ databases">
        <title>Genome sequences of a Phycodnavirus, Heterosigma akashiwo virus strain 53.</title>
        <authorList>
            <person name="Ueki S."/>
            <person name="Ogura Y."/>
            <person name="Hayashi T."/>
        </authorList>
    </citation>
    <scope>NUCLEOTIDE SEQUENCE [LARGE SCALE GENOMIC DNA]</scope>
    <source>
        <strain evidence="1">HaV53</strain>
    </source>
</reference>
<dbReference type="GO" id="GO:0050797">
    <property type="term" value="F:thymidylate synthase (FAD) activity"/>
    <property type="evidence" value="ECO:0007669"/>
    <property type="project" value="InterPro"/>
</dbReference>
<dbReference type="OrthoDB" id="8223at10239"/>
<protein>
    <submittedName>
        <fullName evidence="1">FAD-dependent thymidylate synthase</fullName>
    </submittedName>
</protein>
<dbReference type="RefSeq" id="YP_009507550.1">
    <property type="nucleotide sequence ID" value="NC_038553.1"/>
</dbReference>
<dbReference type="PANTHER" id="PTHR34934:SF1">
    <property type="entry name" value="FLAVIN-DEPENDENT THYMIDYLATE SYNTHASE"/>
    <property type="match status" value="1"/>
</dbReference>